<keyword evidence="7" id="KW-0808">Transferase</keyword>
<evidence type="ECO:0000313" key="8">
    <source>
        <dbReference type="Proteomes" id="UP000610966"/>
    </source>
</evidence>
<dbReference type="InterPro" id="IPR015424">
    <property type="entry name" value="PyrdxlP-dep_Trfase"/>
</dbReference>
<dbReference type="GO" id="GO:0030170">
    <property type="term" value="F:pyridoxal phosphate binding"/>
    <property type="evidence" value="ECO:0007669"/>
    <property type="project" value="InterPro"/>
</dbReference>
<feature type="domain" description="Aminotransferase class I/classII large" evidence="6">
    <location>
        <begin position="79"/>
        <end position="384"/>
    </location>
</feature>
<keyword evidence="4" id="KW-0456">Lyase</keyword>
<keyword evidence="8" id="KW-1185">Reference proteome</keyword>
<dbReference type="PANTHER" id="PTHR43525:SF1">
    <property type="entry name" value="PROTEIN MALY"/>
    <property type="match status" value="1"/>
</dbReference>
<sequence length="389" mass="42706">MTYECDVPDDVDRHGRDLHGLDSLNVTACRTRDGIKWGVVPPDVIPSWVADMDFPIADVIREAIARRAATDLGYPTWLEQPGCGPLADAFAERMESRYGWRPDPAHVRTYTDLNQALQVLLHLTTRPGDPIALHMPAYNSFLETLRDMGRRVLPIPIGPDGRFEVPDEPAPVLLLINPQNPSGRVFTQPELAALAEYAERHDALVISDEIHADLVYSPARHIPFATILPERTVTLTSASKAFNMGGVHCAIAHIGAEAVRTALDGRPPHIYGAPGALDVEATVAAWRHGDRWLEEVLRILDRNRQLIAERLPSRVGYRMPEGTYLAWLDLSAYGSPVATDAAGFLEREARVKVGPGPLYGGGDAFVRLNFGTSEAILEEILARISSALA</sequence>
<comment type="cofactor">
    <cofactor evidence="1">
        <name>pyridoxal 5'-phosphate</name>
        <dbReference type="ChEBI" id="CHEBI:597326"/>
    </cofactor>
</comment>
<dbReference type="GO" id="GO:0008483">
    <property type="term" value="F:transaminase activity"/>
    <property type="evidence" value="ECO:0007669"/>
    <property type="project" value="UniProtKB-KW"/>
</dbReference>
<dbReference type="EMBL" id="BOOG01000020">
    <property type="protein sequence ID" value="GIH70158.1"/>
    <property type="molecule type" value="Genomic_DNA"/>
</dbReference>
<dbReference type="Proteomes" id="UP000610966">
    <property type="component" value="Unassembled WGS sequence"/>
</dbReference>
<keyword evidence="3" id="KW-0663">Pyridoxal phosphate</keyword>
<dbReference type="CDD" id="cd00609">
    <property type="entry name" value="AAT_like"/>
    <property type="match status" value="1"/>
</dbReference>
<gene>
    <name evidence="7" type="ORF">Mth01_24110</name>
</gene>
<protein>
    <recommendedName>
        <fullName evidence="2">cysteine-S-conjugate beta-lyase</fullName>
        <ecNumber evidence="2">4.4.1.13</ecNumber>
    </recommendedName>
</protein>
<dbReference type="InterPro" id="IPR015421">
    <property type="entry name" value="PyrdxlP-dep_Trfase_major"/>
</dbReference>
<organism evidence="7 8">
    <name type="scientific">Sphaerimonospora thailandensis</name>
    <dbReference type="NCBI Taxonomy" id="795644"/>
    <lineage>
        <taxon>Bacteria</taxon>
        <taxon>Bacillati</taxon>
        <taxon>Actinomycetota</taxon>
        <taxon>Actinomycetes</taxon>
        <taxon>Streptosporangiales</taxon>
        <taxon>Streptosporangiaceae</taxon>
        <taxon>Sphaerimonospora</taxon>
    </lineage>
</organism>
<comment type="similarity">
    <text evidence="5">Belongs to the class-II pyridoxal-phosphate-dependent aminotransferase family. MalY/PatB cystathionine beta-lyase subfamily.</text>
</comment>
<dbReference type="InterPro" id="IPR004839">
    <property type="entry name" value="Aminotransferase_I/II_large"/>
</dbReference>
<dbReference type="PANTHER" id="PTHR43525">
    <property type="entry name" value="PROTEIN MALY"/>
    <property type="match status" value="1"/>
</dbReference>
<evidence type="ECO:0000256" key="3">
    <source>
        <dbReference type="ARBA" id="ARBA00022898"/>
    </source>
</evidence>
<evidence type="ECO:0000256" key="4">
    <source>
        <dbReference type="ARBA" id="ARBA00023239"/>
    </source>
</evidence>
<name>A0A8J3VZK6_9ACTN</name>
<dbReference type="Gene3D" id="3.90.1150.10">
    <property type="entry name" value="Aspartate Aminotransferase, domain 1"/>
    <property type="match status" value="1"/>
</dbReference>
<dbReference type="Gene3D" id="3.40.640.10">
    <property type="entry name" value="Type I PLP-dependent aspartate aminotransferase-like (Major domain)"/>
    <property type="match status" value="1"/>
</dbReference>
<comment type="caution">
    <text evidence="7">The sequence shown here is derived from an EMBL/GenBank/DDBJ whole genome shotgun (WGS) entry which is preliminary data.</text>
</comment>
<keyword evidence="7" id="KW-0032">Aminotransferase</keyword>
<dbReference type="RefSeq" id="WP_239089594.1">
    <property type="nucleotide sequence ID" value="NZ_BOOG01000020.1"/>
</dbReference>
<dbReference type="Pfam" id="PF00155">
    <property type="entry name" value="Aminotran_1_2"/>
    <property type="match status" value="1"/>
</dbReference>
<accession>A0A8J3VZK6</accession>
<evidence type="ECO:0000256" key="2">
    <source>
        <dbReference type="ARBA" id="ARBA00012224"/>
    </source>
</evidence>
<dbReference type="EC" id="4.4.1.13" evidence="2"/>
<reference evidence="7" key="1">
    <citation type="submission" date="2021-01" db="EMBL/GenBank/DDBJ databases">
        <title>Whole genome shotgun sequence of Sphaerimonospora thailandensis NBRC 107569.</title>
        <authorList>
            <person name="Komaki H."/>
            <person name="Tamura T."/>
        </authorList>
    </citation>
    <scope>NUCLEOTIDE SEQUENCE</scope>
    <source>
        <strain evidence="7">NBRC 107569</strain>
    </source>
</reference>
<dbReference type="InterPro" id="IPR051798">
    <property type="entry name" value="Class-II_PLP-Dep_Aminotrans"/>
</dbReference>
<evidence type="ECO:0000313" key="7">
    <source>
        <dbReference type="EMBL" id="GIH70158.1"/>
    </source>
</evidence>
<dbReference type="InterPro" id="IPR015422">
    <property type="entry name" value="PyrdxlP-dep_Trfase_small"/>
</dbReference>
<evidence type="ECO:0000259" key="6">
    <source>
        <dbReference type="Pfam" id="PF00155"/>
    </source>
</evidence>
<dbReference type="AlphaFoldDB" id="A0A8J3VZK6"/>
<dbReference type="GO" id="GO:0047804">
    <property type="term" value="F:cysteine-S-conjugate beta-lyase activity"/>
    <property type="evidence" value="ECO:0007669"/>
    <property type="project" value="UniProtKB-EC"/>
</dbReference>
<proteinExistence type="inferred from homology"/>
<evidence type="ECO:0000256" key="1">
    <source>
        <dbReference type="ARBA" id="ARBA00001933"/>
    </source>
</evidence>
<dbReference type="SUPFAM" id="SSF53383">
    <property type="entry name" value="PLP-dependent transferases"/>
    <property type="match status" value="1"/>
</dbReference>
<evidence type="ECO:0000256" key="5">
    <source>
        <dbReference type="ARBA" id="ARBA00037974"/>
    </source>
</evidence>